<feature type="compositionally biased region" description="Polar residues" evidence="1">
    <location>
        <begin position="212"/>
        <end position="225"/>
    </location>
</feature>
<evidence type="ECO:0000256" key="2">
    <source>
        <dbReference type="SAM" id="Phobius"/>
    </source>
</evidence>
<dbReference type="InterPro" id="IPR036366">
    <property type="entry name" value="PGBDSf"/>
</dbReference>
<evidence type="ECO:0000313" key="4">
    <source>
        <dbReference type="EMBL" id="TDY45266.1"/>
    </source>
</evidence>
<feature type="region of interest" description="Disordered" evidence="1">
    <location>
        <begin position="153"/>
        <end position="225"/>
    </location>
</feature>
<dbReference type="OrthoDB" id="529831at2"/>
<dbReference type="Gene3D" id="1.10.101.10">
    <property type="entry name" value="PGBD-like superfamily/PGBD"/>
    <property type="match status" value="1"/>
</dbReference>
<evidence type="ECO:0000256" key="1">
    <source>
        <dbReference type="SAM" id="MobiDB-lite"/>
    </source>
</evidence>
<organism evidence="4 5">
    <name type="scientific">Alicyclobacillus sacchari</name>
    <dbReference type="NCBI Taxonomy" id="392010"/>
    <lineage>
        <taxon>Bacteria</taxon>
        <taxon>Bacillati</taxon>
        <taxon>Bacillota</taxon>
        <taxon>Bacilli</taxon>
        <taxon>Bacillales</taxon>
        <taxon>Alicyclobacillaceae</taxon>
        <taxon>Alicyclobacillus</taxon>
    </lineage>
</organism>
<keyword evidence="5" id="KW-1185">Reference proteome</keyword>
<gene>
    <name evidence="4" type="ORF">C7445_10889</name>
</gene>
<keyword evidence="2" id="KW-1133">Transmembrane helix</keyword>
<dbReference type="RefSeq" id="WP_134159804.1">
    <property type="nucleotide sequence ID" value="NZ_SORF01000008.1"/>
</dbReference>
<dbReference type="SUPFAM" id="SSF47090">
    <property type="entry name" value="PGBD-like"/>
    <property type="match status" value="1"/>
</dbReference>
<keyword evidence="2" id="KW-0812">Transmembrane</keyword>
<keyword evidence="2" id="KW-0472">Membrane</keyword>
<dbReference type="AlphaFoldDB" id="A0A4R8LM72"/>
<sequence>MTPEERKLANQQRERRIRRWLAGLSWTLPAVSFGGFFAIWHAIAGGASAQVNTTLAKSVAHPSTGSATGTIRTISKHVANDIVLQFGDTGTKVKALQQQLASLGFFSYVATGDYGSITESAVSAFQSSVGLPATGTVDRKTLQALQKAVQEQRMQRLQNQQTAQKQSAQPTQPQSTQTVQQQPAQTTQSGGVSSGSNASGSNASNTYVPPASSVQTPPSAITSAS</sequence>
<dbReference type="EMBL" id="SORF01000008">
    <property type="protein sequence ID" value="TDY45266.1"/>
    <property type="molecule type" value="Genomic_DNA"/>
</dbReference>
<protein>
    <submittedName>
        <fullName evidence="4">Putative peptidoglycan binding protein</fullName>
    </submittedName>
</protein>
<name>A0A4R8LM72_9BACL</name>
<dbReference type="Pfam" id="PF01471">
    <property type="entry name" value="PG_binding_1"/>
    <property type="match status" value="1"/>
</dbReference>
<evidence type="ECO:0000313" key="5">
    <source>
        <dbReference type="Proteomes" id="UP000294581"/>
    </source>
</evidence>
<dbReference type="InterPro" id="IPR002477">
    <property type="entry name" value="Peptidoglycan-bd-like"/>
</dbReference>
<feature type="domain" description="Peptidoglycan binding-like" evidence="3">
    <location>
        <begin position="90"/>
        <end position="145"/>
    </location>
</feature>
<dbReference type="Proteomes" id="UP000294581">
    <property type="component" value="Unassembled WGS sequence"/>
</dbReference>
<evidence type="ECO:0000259" key="3">
    <source>
        <dbReference type="Pfam" id="PF01471"/>
    </source>
</evidence>
<proteinExistence type="predicted"/>
<feature type="transmembrane region" description="Helical" evidence="2">
    <location>
        <begin position="20"/>
        <end position="43"/>
    </location>
</feature>
<accession>A0A4R8LM72</accession>
<dbReference type="InterPro" id="IPR036365">
    <property type="entry name" value="PGBD-like_sf"/>
</dbReference>
<feature type="compositionally biased region" description="Low complexity" evidence="1">
    <location>
        <begin position="153"/>
        <end position="205"/>
    </location>
</feature>
<comment type="caution">
    <text evidence="4">The sequence shown here is derived from an EMBL/GenBank/DDBJ whole genome shotgun (WGS) entry which is preliminary data.</text>
</comment>
<reference evidence="4 5" key="1">
    <citation type="submission" date="2019-03" db="EMBL/GenBank/DDBJ databases">
        <title>Genomic Encyclopedia of Type Strains, Phase IV (KMG-IV): sequencing the most valuable type-strain genomes for metagenomic binning, comparative biology and taxonomic classification.</title>
        <authorList>
            <person name="Goeker M."/>
        </authorList>
    </citation>
    <scope>NUCLEOTIDE SEQUENCE [LARGE SCALE GENOMIC DNA]</scope>
    <source>
        <strain evidence="4 5">DSM 17974</strain>
    </source>
</reference>